<feature type="transmembrane region" description="Helical" evidence="5">
    <location>
        <begin position="354"/>
        <end position="376"/>
    </location>
</feature>
<proteinExistence type="predicted"/>
<evidence type="ECO:0000256" key="4">
    <source>
        <dbReference type="ARBA" id="ARBA00023136"/>
    </source>
</evidence>
<feature type="transmembrane region" description="Helical" evidence="5">
    <location>
        <begin position="166"/>
        <end position="185"/>
    </location>
</feature>
<keyword evidence="3 5" id="KW-1133">Transmembrane helix</keyword>
<dbReference type="PROSITE" id="PS50262">
    <property type="entry name" value="G_PROTEIN_RECEP_F1_2"/>
    <property type="match status" value="1"/>
</dbReference>
<dbReference type="AlphaFoldDB" id="A0A0D6LZM4"/>
<dbReference type="SUPFAM" id="SSF81321">
    <property type="entry name" value="Family A G protein-coupled receptor-like"/>
    <property type="match status" value="1"/>
</dbReference>
<sequence>MMFMRSVRIDRSIESVNSHYRLPMNLSQEVEECGYFEGYTLQRFVIITCFSAVSVFGVLANALLVAVFWRTLPVSVYLACLASMDLLLCLTYLLLFGVDAGIVYLKDKTLFFLYHRYIIPVFFIARTVQFAIPFLLILITLERYVWTTKEKTRQLFAPVFNDKGRCITVSILVLLSVALRMPVLFATEVRQFPRCTDYFRSESVSPSEWASNSHAYYVFDFHVITAVQMCFPFFMLLILNIVIVRRLLAEKKEHAYAEVKPCFPEFHKDAAQTQVTLTENYVLLEAASEVMKKAVMKRSHRGKRSQLRNAIYTMLAIVMSYLVCNGVHLALTLMERMQFALLYVEGDPNQSSNFYIAMSDTVSICYMVSSAVRILIYAKCNPKLRREISDYVRDRKKLPAENDS</sequence>
<feature type="transmembrane region" description="Helical" evidence="5">
    <location>
        <begin position="44"/>
        <end position="69"/>
    </location>
</feature>
<dbReference type="PRINTS" id="PR00237">
    <property type="entry name" value="GPCRRHODOPSN"/>
</dbReference>
<name>A0A0D6LZM4_9BILA</name>
<feature type="transmembrane region" description="Helical" evidence="5">
    <location>
        <begin position="310"/>
        <end position="334"/>
    </location>
</feature>
<protein>
    <submittedName>
        <fullName evidence="7">7 transmembrane receptor</fullName>
    </submittedName>
</protein>
<feature type="domain" description="G-protein coupled receptors family 1 profile" evidence="6">
    <location>
        <begin position="50"/>
        <end position="377"/>
    </location>
</feature>
<evidence type="ECO:0000313" key="8">
    <source>
        <dbReference type="Proteomes" id="UP000054495"/>
    </source>
</evidence>
<dbReference type="InterPro" id="IPR000276">
    <property type="entry name" value="GPCR_Rhodpsn"/>
</dbReference>
<dbReference type="PANTHER" id="PTHR46709:SF11">
    <property type="entry name" value="G-PROTEIN COUPLED RECEPTORS FAMILY 1 PROFILE DOMAIN-CONTAINING PROTEIN"/>
    <property type="match status" value="1"/>
</dbReference>
<dbReference type="Gene3D" id="1.20.1070.10">
    <property type="entry name" value="Rhodopsin 7-helix transmembrane proteins"/>
    <property type="match status" value="1"/>
</dbReference>
<evidence type="ECO:0000256" key="3">
    <source>
        <dbReference type="ARBA" id="ARBA00022989"/>
    </source>
</evidence>
<evidence type="ECO:0000259" key="6">
    <source>
        <dbReference type="PROSITE" id="PS50262"/>
    </source>
</evidence>
<keyword evidence="2 5" id="KW-0812">Transmembrane</keyword>
<dbReference type="GO" id="GO:0016020">
    <property type="term" value="C:membrane"/>
    <property type="evidence" value="ECO:0007669"/>
    <property type="project" value="UniProtKB-SubCell"/>
</dbReference>
<keyword evidence="7" id="KW-0675">Receptor</keyword>
<organism evidence="7 8">
    <name type="scientific">Ancylostoma ceylanicum</name>
    <dbReference type="NCBI Taxonomy" id="53326"/>
    <lineage>
        <taxon>Eukaryota</taxon>
        <taxon>Metazoa</taxon>
        <taxon>Ecdysozoa</taxon>
        <taxon>Nematoda</taxon>
        <taxon>Chromadorea</taxon>
        <taxon>Rhabditida</taxon>
        <taxon>Rhabditina</taxon>
        <taxon>Rhabditomorpha</taxon>
        <taxon>Strongyloidea</taxon>
        <taxon>Ancylostomatidae</taxon>
        <taxon>Ancylostomatinae</taxon>
        <taxon>Ancylostoma</taxon>
    </lineage>
</organism>
<comment type="subcellular location">
    <subcellularLocation>
        <location evidence="1">Membrane</location>
    </subcellularLocation>
</comment>
<keyword evidence="8" id="KW-1185">Reference proteome</keyword>
<dbReference type="PANTHER" id="PTHR46709">
    <property type="entry name" value="PROTEIN CBG23488-RELATED"/>
    <property type="match status" value="1"/>
</dbReference>
<feature type="transmembrane region" description="Helical" evidence="5">
    <location>
        <begin position="221"/>
        <end position="244"/>
    </location>
</feature>
<accession>A0A0D6LZM4</accession>
<dbReference type="GO" id="GO:0004930">
    <property type="term" value="F:G protein-coupled receptor activity"/>
    <property type="evidence" value="ECO:0007669"/>
    <property type="project" value="InterPro"/>
</dbReference>
<evidence type="ECO:0000313" key="7">
    <source>
        <dbReference type="EMBL" id="EPB76668.1"/>
    </source>
</evidence>
<evidence type="ECO:0000256" key="1">
    <source>
        <dbReference type="ARBA" id="ARBA00004370"/>
    </source>
</evidence>
<keyword evidence="4 5" id="KW-0472">Membrane</keyword>
<feature type="transmembrane region" description="Helical" evidence="5">
    <location>
        <begin position="76"/>
        <end position="97"/>
    </location>
</feature>
<feature type="transmembrane region" description="Helical" evidence="5">
    <location>
        <begin position="117"/>
        <end position="145"/>
    </location>
</feature>
<evidence type="ECO:0000256" key="2">
    <source>
        <dbReference type="ARBA" id="ARBA00022692"/>
    </source>
</evidence>
<dbReference type="Proteomes" id="UP000054495">
    <property type="component" value="Unassembled WGS sequence"/>
</dbReference>
<evidence type="ECO:0000256" key="5">
    <source>
        <dbReference type="SAM" id="Phobius"/>
    </source>
</evidence>
<gene>
    <name evidence="7" type="ORF">ANCCEY_04230</name>
</gene>
<reference evidence="7 8" key="1">
    <citation type="submission" date="2013-05" db="EMBL/GenBank/DDBJ databases">
        <title>Draft genome of the parasitic nematode Anyclostoma ceylanicum.</title>
        <authorList>
            <person name="Mitreva M."/>
        </authorList>
    </citation>
    <scope>NUCLEOTIDE SEQUENCE [LARGE SCALE GENOMIC DNA]</scope>
</reference>
<dbReference type="InterPro" id="IPR017452">
    <property type="entry name" value="GPCR_Rhodpsn_7TM"/>
</dbReference>
<dbReference type="EMBL" id="KE124857">
    <property type="protein sequence ID" value="EPB76668.1"/>
    <property type="molecule type" value="Genomic_DNA"/>
</dbReference>